<feature type="signal peptide" evidence="1">
    <location>
        <begin position="1"/>
        <end position="30"/>
    </location>
</feature>
<gene>
    <name evidence="3" type="ordered locus">CHU_2850</name>
</gene>
<dbReference type="InterPro" id="IPR045829">
    <property type="entry name" value="PKD_6"/>
</dbReference>
<proteinExistence type="predicted"/>
<dbReference type="SMR" id="A0A6N4SUU3"/>
<dbReference type="KEGG" id="chu:CHU_2850"/>
<accession>A0A6N4SUU3</accession>
<keyword evidence="1" id="KW-0732">Signal</keyword>
<organism evidence="3 4">
    <name type="scientific">Cytophaga hutchinsonii (strain ATCC 33406 / DSM 1761 / CIP 103989 / NBRC 15051 / NCIMB 9469 / D465)</name>
    <dbReference type="NCBI Taxonomy" id="269798"/>
    <lineage>
        <taxon>Bacteria</taxon>
        <taxon>Pseudomonadati</taxon>
        <taxon>Bacteroidota</taxon>
        <taxon>Cytophagia</taxon>
        <taxon>Cytophagales</taxon>
        <taxon>Cytophagaceae</taxon>
        <taxon>Cytophaga</taxon>
    </lineage>
</organism>
<protein>
    <submittedName>
        <fullName evidence="3">CHU large protein uncharacterized</fullName>
        <ecNumber evidence="3">3.2.1.-</ecNumber>
    </submittedName>
</protein>
<keyword evidence="4" id="KW-1185">Reference proteome</keyword>
<dbReference type="NCBIfam" id="TIGR04183">
    <property type="entry name" value="Por_Secre_tail"/>
    <property type="match status" value="1"/>
</dbReference>
<dbReference type="GO" id="GO:0016798">
    <property type="term" value="F:hydrolase activity, acting on glycosyl bonds"/>
    <property type="evidence" value="ECO:0007669"/>
    <property type="project" value="UniProtKB-KW"/>
</dbReference>
<name>A0A6N4SUU3_CYTH3</name>
<feature type="chain" id="PRO_5026682358" evidence="1">
    <location>
        <begin position="31"/>
        <end position="915"/>
    </location>
</feature>
<dbReference type="EC" id="3.2.1.-" evidence="3"/>
<dbReference type="Proteomes" id="UP000001822">
    <property type="component" value="Chromosome"/>
</dbReference>
<dbReference type="EMBL" id="CP000383">
    <property type="protein sequence ID" value="ABG60098.1"/>
    <property type="molecule type" value="Genomic_DNA"/>
</dbReference>
<evidence type="ECO:0000313" key="3">
    <source>
        <dbReference type="EMBL" id="ABG60098.1"/>
    </source>
</evidence>
<feature type="domain" description="PKD-like" evidence="2">
    <location>
        <begin position="361"/>
        <end position="436"/>
    </location>
</feature>
<dbReference type="SUPFAM" id="SSF49299">
    <property type="entry name" value="PKD domain"/>
    <property type="match status" value="1"/>
</dbReference>
<evidence type="ECO:0000256" key="1">
    <source>
        <dbReference type="SAM" id="SignalP"/>
    </source>
</evidence>
<sequence>MKQLFKKEKTRIFIFLSIIFLSVQAFSSNAQCTEAWEDFDTHRNVTYANVDGVFTENAANPAANYINSSATCGKYERSTIQYDGIVGAATVGNGDYYRDRRKVFKMDVYSAYAGMEVKITLANNTQSQLAYPTGRHSEYTALTTKVNQWETVTFAWLVNPDAALAGDLVNQVVIQFAGNTTASKTIYFDNFVSEYLITWDDFDYVRNATYTSMDGTLSTVTNPASSLVNSSTKCARYIRNAAAQNDMIVASCTNIGQADNYKNGNYVIKMAVYSPVSGLPVKLFLNKSSVTATQAYPAGRHSFYTSTTTKTNQWEVLTFVYGGQPDATVTGVDQFALQFAPNTSTGTTVYFDELVAVLTKPAATSAITGPATACKNQNGVVYTVVNVTGATYNWSVPAGATIVSGIGTNAITVNYGANPVSGSVAVRRSNEISCTSDWTALNVTIGTLTPTVDAGAPITKCNYINFIPLTGTVGGAGVTTGIWSSPTGGTFTDATNLKASYTPSQTDRTNGSVTLTLTTTGTCNAASATVNLTLTACTGLTISIPSNKYCAGNTFTATYSSTETYNAGNVFLVQLSNAAGAFTNATNIGTLTSSASTGQIACTMPAAPTPGALYRIRIVATSPSTISPDNGFDISLGYVANPDWYTTNYNILVGETTILRNQTSGSVRCGWVLGDGALPETPVSCLQSVSYTTPGTKKVSVIAYDQYGCSATGSEQNINVFSCNPVIPANAYIVTGTQDAAVIPNDAAVWVKGGAVYTVKNSRQYVYVSAGGSVKMGQFGSVRAVYLEPFASFDGGTGSTSGAIVYDPNAGVLANPSPNLYLLPCSSLTLATDITTDIQNQGAAAIDVVVYPNPTNGNFSIKSTNTVVYEVTVVNGLGQTEVHTGEHISTDMKGLLVLKINTDKGTTVRRISVTE</sequence>
<dbReference type="Pfam" id="PF19408">
    <property type="entry name" value="PKD_6"/>
    <property type="match status" value="1"/>
</dbReference>
<dbReference type="InterPro" id="IPR035986">
    <property type="entry name" value="PKD_dom_sf"/>
</dbReference>
<evidence type="ECO:0000259" key="2">
    <source>
        <dbReference type="Pfam" id="PF19408"/>
    </source>
</evidence>
<dbReference type="OrthoDB" id="903241at2"/>
<reference evidence="3 4" key="1">
    <citation type="journal article" date="2007" name="Appl. Environ. Microbiol.">
        <title>Genome sequence of the cellulolytic gliding bacterium Cytophaga hutchinsonii.</title>
        <authorList>
            <person name="Xie G."/>
            <person name="Bruce D.C."/>
            <person name="Challacombe J.F."/>
            <person name="Chertkov O."/>
            <person name="Detter J.C."/>
            <person name="Gilna P."/>
            <person name="Han C.S."/>
            <person name="Lucas S."/>
            <person name="Misra M."/>
            <person name="Myers G.L."/>
            <person name="Richardson P."/>
            <person name="Tapia R."/>
            <person name="Thayer N."/>
            <person name="Thompson L.S."/>
            <person name="Brettin T.S."/>
            <person name="Henrissat B."/>
            <person name="Wilson D.B."/>
            <person name="McBride M.J."/>
        </authorList>
    </citation>
    <scope>NUCLEOTIDE SEQUENCE [LARGE SCALE GENOMIC DNA]</scope>
    <source>
        <strain evidence="4">ATCC 33406 / DSM 1761 / CIP 103989 / NBRC 15051 / NCIMB 9469 / D465</strain>
    </source>
</reference>
<evidence type="ECO:0000313" key="4">
    <source>
        <dbReference type="Proteomes" id="UP000001822"/>
    </source>
</evidence>
<keyword evidence="3" id="KW-0378">Hydrolase</keyword>
<keyword evidence="3" id="KW-0326">Glycosidase</keyword>
<dbReference type="Gene3D" id="2.60.40.10">
    <property type="entry name" value="Immunoglobulins"/>
    <property type="match status" value="1"/>
</dbReference>
<dbReference type="AlphaFoldDB" id="A0A6N4SUU3"/>
<dbReference type="RefSeq" id="WP_011586208.1">
    <property type="nucleotide sequence ID" value="NC_008255.1"/>
</dbReference>
<dbReference type="InterPro" id="IPR026444">
    <property type="entry name" value="Secre_tail"/>
</dbReference>
<dbReference type="InterPro" id="IPR013783">
    <property type="entry name" value="Ig-like_fold"/>
</dbReference>